<dbReference type="InterPro" id="IPR016181">
    <property type="entry name" value="Acyl_CoA_acyltransferase"/>
</dbReference>
<dbReference type="Proteomes" id="UP000827284">
    <property type="component" value="Unassembled WGS sequence"/>
</dbReference>
<dbReference type="EMBL" id="BQFW01000014">
    <property type="protein sequence ID" value="GJJ77688.1"/>
    <property type="molecule type" value="Genomic_DNA"/>
</dbReference>
<protein>
    <recommendedName>
        <fullName evidence="3">N-acetyltransferase domain-containing protein</fullName>
    </recommendedName>
</protein>
<evidence type="ECO:0000313" key="5">
    <source>
        <dbReference type="Proteomes" id="UP000827284"/>
    </source>
</evidence>
<sequence>MAFSFHAHDPQSIDGSSAASLSFFSSNSSPDQSSAALVIWRLTKEPSSSSSSSSSSDNAITIPAETVTNALDTLFPQLSSSAKAGPSLARITECLSNPETFTLFIATEVTPSSTSSSSGYGFQISRIVGCLTLITLKLLMNSRAHIEDLVVLNDCRGLGLGRALMQRALNEAVQVHHCKMVDLTSKPDRIQARTLYESLGFQLRDTGAFRFYAPV</sequence>
<comment type="caution">
    <text evidence="4">The sequence shown here is derived from an EMBL/GenBank/DDBJ whole genome shotgun (WGS) entry which is preliminary data.</text>
</comment>
<name>A0A9P3HJR3_9FUNG</name>
<dbReference type="PANTHER" id="PTHR43877:SF2">
    <property type="entry name" value="AMINOALKYLPHOSPHONATE N-ACETYLTRANSFERASE-RELATED"/>
    <property type="match status" value="1"/>
</dbReference>
<keyword evidence="2" id="KW-0012">Acyltransferase</keyword>
<dbReference type="Pfam" id="PF00583">
    <property type="entry name" value="Acetyltransf_1"/>
    <property type="match status" value="1"/>
</dbReference>
<keyword evidence="1" id="KW-0808">Transferase</keyword>
<evidence type="ECO:0000313" key="4">
    <source>
        <dbReference type="EMBL" id="GJJ77688.1"/>
    </source>
</evidence>
<evidence type="ECO:0000259" key="3">
    <source>
        <dbReference type="PROSITE" id="PS51186"/>
    </source>
</evidence>
<dbReference type="InterPro" id="IPR050832">
    <property type="entry name" value="Bact_Acetyltransf"/>
</dbReference>
<evidence type="ECO:0000256" key="1">
    <source>
        <dbReference type="ARBA" id="ARBA00022679"/>
    </source>
</evidence>
<dbReference type="OrthoDB" id="10039976at2759"/>
<proteinExistence type="predicted"/>
<dbReference type="Gene3D" id="3.40.630.30">
    <property type="match status" value="1"/>
</dbReference>
<dbReference type="AlphaFoldDB" id="A0A9P3HJR3"/>
<dbReference type="GO" id="GO:0016747">
    <property type="term" value="F:acyltransferase activity, transferring groups other than amino-acyl groups"/>
    <property type="evidence" value="ECO:0007669"/>
    <property type="project" value="InterPro"/>
</dbReference>
<dbReference type="InterPro" id="IPR000182">
    <property type="entry name" value="GNAT_dom"/>
</dbReference>
<organism evidence="4 5">
    <name type="scientific">Entomortierella parvispora</name>
    <dbReference type="NCBI Taxonomy" id="205924"/>
    <lineage>
        <taxon>Eukaryota</taxon>
        <taxon>Fungi</taxon>
        <taxon>Fungi incertae sedis</taxon>
        <taxon>Mucoromycota</taxon>
        <taxon>Mortierellomycotina</taxon>
        <taxon>Mortierellomycetes</taxon>
        <taxon>Mortierellales</taxon>
        <taxon>Mortierellaceae</taxon>
        <taxon>Entomortierella</taxon>
    </lineage>
</organism>
<feature type="domain" description="N-acetyltransferase" evidence="3">
    <location>
        <begin position="60"/>
        <end position="215"/>
    </location>
</feature>
<evidence type="ECO:0000256" key="2">
    <source>
        <dbReference type="ARBA" id="ARBA00023315"/>
    </source>
</evidence>
<reference evidence="4" key="1">
    <citation type="submission" date="2021-11" db="EMBL/GenBank/DDBJ databases">
        <authorList>
            <person name="Herlambang A."/>
            <person name="Guo Y."/>
            <person name="Takashima Y."/>
            <person name="Nishizawa T."/>
        </authorList>
    </citation>
    <scope>NUCLEOTIDE SEQUENCE</scope>
    <source>
        <strain evidence="4">E1425</strain>
    </source>
</reference>
<dbReference type="CDD" id="cd04301">
    <property type="entry name" value="NAT_SF"/>
    <property type="match status" value="1"/>
</dbReference>
<gene>
    <name evidence="4" type="ORF">EMPS_10047</name>
</gene>
<dbReference type="PANTHER" id="PTHR43877">
    <property type="entry name" value="AMINOALKYLPHOSPHONATE N-ACETYLTRANSFERASE-RELATED-RELATED"/>
    <property type="match status" value="1"/>
</dbReference>
<dbReference type="SUPFAM" id="SSF55729">
    <property type="entry name" value="Acyl-CoA N-acyltransferases (Nat)"/>
    <property type="match status" value="1"/>
</dbReference>
<keyword evidence="5" id="KW-1185">Reference proteome</keyword>
<dbReference type="PROSITE" id="PS51186">
    <property type="entry name" value="GNAT"/>
    <property type="match status" value="1"/>
</dbReference>
<accession>A0A9P3HJR3</accession>
<reference evidence="4" key="2">
    <citation type="journal article" date="2022" name="Microbiol. Resour. Announc.">
        <title>Whole-Genome Sequence of Entomortierella parvispora E1425, a Mucoromycotan Fungus Associated with Burkholderiaceae-Related Endosymbiotic Bacteria.</title>
        <authorList>
            <person name="Herlambang A."/>
            <person name="Guo Y."/>
            <person name="Takashima Y."/>
            <person name="Narisawa K."/>
            <person name="Ohta H."/>
            <person name="Nishizawa T."/>
        </authorList>
    </citation>
    <scope>NUCLEOTIDE SEQUENCE</scope>
    <source>
        <strain evidence="4">E1425</strain>
    </source>
</reference>